<dbReference type="Proteomes" id="UP000014139">
    <property type="component" value="Unassembled WGS sequence"/>
</dbReference>
<keyword evidence="1" id="KW-0808">Transferase</keyword>
<comment type="caution">
    <text evidence="4">The sequence shown here is derived from an EMBL/GenBank/DDBJ whole genome shotgun (WGS) entry which is preliminary data.</text>
</comment>
<dbReference type="InterPro" id="IPR036291">
    <property type="entry name" value="NAD(P)-bd_dom_sf"/>
</dbReference>
<dbReference type="PROSITE" id="PS52004">
    <property type="entry name" value="KS3_2"/>
    <property type="match status" value="1"/>
</dbReference>
<dbReference type="PANTHER" id="PTHR43775">
    <property type="entry name" value="FATTY ACID SYNTHASE"/>
    <property type="match status" value="1"/>
</dbReference>
<organism evidence="4 5">
    <name type="scientific">Amycolatopsis vancoresmycina DSM 44592</name>
    <dbReference type="NCBI Taxonomy" id="1292037"/>
    <lineage>
        <taxon>Bacteria</taxon>
        <taxon>Bacillati</taxon>
        <taxon>Actinomycetota</taxon>
        <taxon>Actinomycetes</taxon>
        <taxon>Pseudonocardiales</taxon>
        <taxon>Pseudonocardiaceae</taxon>
        <taxon>Amycolatopsis</taxon>
    </lineage>
</organism>
<keyword evidence="2" id="KW-0012">Acyltransferase</keyword>
<dbReference type="InterPro" id="IPR020841">
    <property type="entry name" value="PKS_Beta-ketoAc_synthase_dom"/>
</dbReference>
<dbReference type="InterPro" id="IPR001227">
    <property type="entry name" value="Ac_transferase_dom_sf"/>
</dbReference>
<dbReference type="InterPro" id="IPR016035">
    <property type="entry name" value="Acyl_Trfase/lysoPLipase"/>
</dbReference>
<feature type="domain" description="Ketosynthase family 3 (KS3)" evidence="3">
    <location>
        <begin position="1"/>
        <end position="221"/>
    </location>
</feature>
<dbReference type="SUPFAM" id="SSF52151">
    <property type="entry name" value="FabD/lysophospholipase-like"/>
    <property type="match status" value="1"/>
</dbReference>
<sequence length="813" mass="83548">MPTPGVLLAFSQQRGLAGDGRCKAFAEAADGTGMAEGVGLLLVERLSDARRHGHEVLAVVRGSAVNSDGASNGLTAPNGPSQQRVIRAALADAGLSPSDVDAVEAHGTGTKLGDPIEAQALLATYGQARETPLWLGSVKSNLGHTQAAAGVAGVIKMVMAMRHGVLPRTLHVDTPSSQVDWTAGAVELLTEPREWASDGPRRAGVSSFGISGTNAHTILEQAPDVVAGEREPVSGPVPWLLSAKSPAALRAQAARLHEFLDGREVVPADIALSLATTRADLGHRAAVVGETGPELLAGLAAVAGGDLGALTGSGNPGRLAVLFTGQGAQRPGMGRELYARFPVFAGAFDEVRALLGDVESEHLDQTGHAQPAIFALEVALFRLVESWGVRPDFVAGHSIGELAAAHVAGVLSLPDACALVAARASLMQALPEGGAMVAVGAPEADVRAALTGDGVGIAAVNGPAATVIAGEETAVLALAGAFAARGVKTKRLRVSHAFHSPLMDPMLAEFGAVAAKLTYHEPVIPVVSTLTGALAEPSTPDYWVRHVRGTVRFADAVRTLADLGAGTFLELGPDSVLSAMVADSTDVPAIPALRAGEAEPRALVTAFARLRTAGHRLDASVLLAGARRTELPTYAFQRSRFWLEPATPSLSTVDSWRYRVGWRLVAGSTGRLTGRWLVLGADGVADEVAQALADHGAEPVVEPGLRDRLGLTALLRDHADVEGVVSLLAVGCAAEAGLAANLTLTQALADSGVPARLWCLTRGAVDGVSQPDQATTWGFGRIAALELPSVWGGLADLPETLDAAAGARLAAVL</sequence>
<evidence type="ECO:0000256" key="1">
    <source>
        <dbReference type="ARBA" id="ARBA00022679"/>
    </source>
</evidence>
<reference evidence="4 5" key="1">
    <citation type="submission" date="2013-02" db="EMBL/GenBank/DDBJ databases">
        <title>Draft genome sequence of Amycolatopsis vancoresmycina strain DSM 44592T.</title>
        <authorList>
            <person name="Kumar S."/>
            <person name="Kaur N."/>
            <person name="Kaur C."/>
            <person name="Raghava G.P.S."/>
            <person name="Mayilraj S."/>
        </authorList>
    </citation>
    <scope>NUCLEOTIDE SEQUENCE [LARGE SCALE GENOMIC DNA]</scope>
    <source>
        <strain evidence="4 5">DSM 44592</strain>
    </source>
</reference>
<dbReference type="SMART" id="SM00825">
    <property type="entry name" value="PKS_KS"/>
    <property type="match status" value="1"/>
</dbReference>
<protein>
    <submittedName>
        <fullName evidence="4">Modular polyketide synthase</fullName>
    </submittedName>
</protein>
<dbReference type="InterPro" id="IPR014031">
    <property type="entry name" value="Ketoacyl_synth_C"/>
</dbReference>
<dbReference type="InterPro" id="IPR014043">
    <property type="entry name" value="Acyl_transferase_dom"/>
</dbReference>
<dbReference type="GO" id="GO:0004312">
    <property type="term" value="F:fatty acid synthase activity"/>
    <property type="evidence" value="ECO:0007669"/>
    <property type="project" value="TreeGrafter"/>
</dbReference>
<dbReference type="Gene3D" id="3.40.50.11460">
    <property type="match status" value="1"/>
</dbReference>
<dbReference type="SUPFAM" id="SSF51735">
    <property type="entry name" value="NAD(P)-binding Rossmann-fold domains"/>
    <property type="match status" value="1"/>
</dbReference>
<dbReference type="InterPro" id="IPR016036">
    <property type="entry name" value="Malonyl_transacylase_ACP-bd"/>
</dbReference>
<dbReference type="Pfam" id="PF00698">
    <property type="entry name" value="Acyl_transf_1"/>
    <property type="match status" value="1"/>
</dbReference>
<dbReference type="EMBL" id="AOUO01000522">
    <property type="protein sequence ID" value="EOD64310.1"/>
    <property type="molecule type" value="Genomic_DNA"/>
</dbReference>
<dbReference type="AlphaFoldDB" id="R1HL53"/>
<proteinExistence type="predicted"/>
<keyword evidence="5" id="KW-1185">Reference proteome</keyword>
<dbReference type="InterPro" id="IPR032821">
    <property type="entry name" value="PKS_assoc"/>
</dbReference>
<dbReference type="Gene3D" id="3.40.366.10">
    <property type="entry name" value="Malonyl-Coenzyme A Acyl Carrier Protein, domain 2"/>
    <property type="match status" value="1"/>
</dbReference>
<dbReference type="Gene3D" id="3.30.70.3290">
    <property type="match status" value="1"/>
</dbReference>
<gene>
    <name evidence="4" type="ORF">H480_32493</name>
</gene>
<dbReference type="InterPro" id="IPR014030">
    <property type="entry name" value="Ketoacyl_synth_N"/>
</dbReference>
<dbReference type="Pfam" id="PF00109">
    <property type="entry name" value="ketoacyl-synt"/>
    <property type="match status" value="1"/>
</dbReference>
<dbReference type="InterPro" id="IPR050091">
    <property type="entry name" value="PKS_NRPS_Biosynth_Enz"/>
</dbReference>
<dbReference type="GO" id="GO:0006633">
    <property type="term" value="P:fatty acid biosynthetic process"/>
    <property type="evidence" value="ECO:0007669"/>
    <property type="project" value="TreeGrafter"/>
</dbReference>
<dbReference type="SUPFAM" id="SSF55048">
    <property type="entry name" value="Probable ACP-binding domain of malonyl-CoA ACP transacylase"/>
    <property type="match status" value="1"/>
</dbReference>
<dbReference type="SUPFAM" id="SSF53901">
    <property type="entry name" value="Thiolase-like"/>
    <property type="match status" value="1"/>
</dbReference>
<dbReference type="Gene3D" id="3.40.47.10">
    <property type="match status" value="1"/>
</dbReference>
<dbReference type="SMART" id="SM00827">
    <property type="entry name" value="PKS_AT"/>
    <property type="match status" value="1"/>
</dbReference>
<evidence type="ECO:0000313" key="5">
    <source>
        <dbReference type="Proteomes" id="UP000014139"/>
    </source>
</evidence>
<evidence type="ECO:0000313" key="4">
    <source>
        <dbReference type="EMBL" id="EOD64310.1"/>
    </source>
</evidence>
<dbReference type="Pfam" id="PF02801">
    <property type="entry name" value="Ketoacyl-synt_C"/>
    <property type="match status" value="1"/>
</dbReference>
<evidence type="ECO:0000259" key="3">
    <source>
        <dbReference type="PROSITE" id="PS52004"/>
    </source>
</evidence>
<dbReference type="InterPro" id="IPR016039">
    <property type="entry name" value="Thiolase-like"/>
</dbReference>
<dbReference type="PANTHER" id="PTHR43775:SF51">
    <property type="entry name" value="INACTIVE PHENOLPHTHIOCEROL SYNTHESIS POLYKETIDE SYNTHASE TYPE I PKS1-RELATED"/>
    <property type="match status" value="1"/>
</dbReference>
<accession>R1HL53</accession>
<dbReference type="CDD" id="cd00833">
    <property type="entry name" value="PKS"/>
    <property type="match status" value="1"/>
</dbReference>
<evidence type="ECO:0000256" key="2">
    <source>
        <dbReference type="ARBA" id="ARBA00023315"/>
    </source>
</evidence>
<name>R1HL53_9PSEU</name>
<feature type="non-terminal residue" evidence="4">
    <location>
        <position position="813"/>
    </location>
</feature>
<dbReference type="Pfam" id="PF16197">
    <property type="entry name" value="KAsynt_C_assoc"/>
    <property type="match status" value="1"/>
</dbReference>